<comment type="caution">
    <text evidence="1">The sequence shown here is derived from an EMBL/GenBank/DDBJ whole genome shotgun (WGS) entry which is preliminary data.</text>
</comment>
<organism evidence="1 2">
    <name type="scientific">Pectobacterium aquaticum</name>
    <dbReference type="NCBI Taxonomy" id="2204145"/>
    <lineage>
        <taxon>Bacteria</taxon>
        <taxon>Pseudomonadati</taxon>
        <taxon>Pseudomonadota</taxon>
        <taxon>Gammaproteobacteria</taxon>
        <taxon>Enterobacterales</taxon>
        <taxon>Pectobacteriaceae</taxon>
        <taxon>Pectobacterium</taxon>
    </lineage>
</organism>
<dbReference type="Proteomes" id="UP000256817">
    <property type="component" value="Unassembled WGS sequence"/>
</dbReference>
<proteinExistence type="predicted"/>
<dbReference type="RefSeq" id="WP_116237921.1">
    <property type="nucleotide sequence ID" value="NZ_QHJW02000021.1"/>
</dbReference>
<name>A0A3R8QAL5_9GAMM</name>
<protein>
    <submittedName>
        <fullName evidence="1">TIGR02646 family protein</fullName>
    </submittedName>
</protein>
<dbReference type="EMBL" id="QHJW02000021">
    <property type="protein sequence ID" value="RRO08532.1"/>
    <property type="molecule type" value="Genomic_DNA"/>
</dbReference>
<sequence>MRRITKGAEPVSLTAWKRANPTGRYDDLIPAARQDIRDACTKEQFGLCAYCCRPISGDHQDTMNEHVQARNSAPQRSLDFTNIVASCKTPDQCDAAHGSQSFSLTPLIAECETELAFMISGRVTGTTLRAQDTIRVLNLGDSETHNKKLIETRKQAINTILWTNGIEPDEGLEDDELLQSIINDLCTPKNGLLEPYAPVLVNILRGWLSV</sequence>
<gene>
    <name evidence="1" type="ORF">DMB85_011185</name>
</gene>
<reference evidence="1" key="1">
    <citation type="submission" date="2018-11" db="EMBL/GenBank/DDBJ databases">
        <title>Draft genome sequences of proposed Pectobacterium aquaticum sp. nov. isolated in France from fresh water.</title>
        <authorList>
            <person name="Pedron J."/>
            <person name="Barny M.A."/>
        </authorList>
    </citation>
    <scope>NUCLEOTIDE SEQUENCE [LARGE SCALE GENOMIC DNA]</scope>
    <source>
        <strain evidence="1">A35-S23-M15</strain>
    </source>
</reference>
<keyword evidence="2" id="KW-1185">Reference proteome</keyword>
<accession>A0A3R8QAL5</accession>
<evidence type="ECO:0000313" key="1">
    <source>
        <dbReference type="EMBL" id="RRO08532.1"/>
    </source>
</evidence>
<evidence type="ECO:0000313" key="2">
    <source>
        <dbReference type="Proteomes" id="UP000256817"/>
    </source>
</evidence>